<keyword evidence="1" id="KW-0472">Membrane</keyword>
<evidence type="ECO:0000313" key="3">
    <source>
        <dbReference type="EMBL" id="KAL1023522.1"/>
    </source>
</evidence>
<dbReference type="Gene3D" id="2.60.40.10">
    <property type="entry name" value="Immunoglobulins"/>
    <property type="match status" value="2"/>
</dbReference>
<comment type="caution">
    <text evidence="3">The sequence shown here is derived from an EMBL/GenBank/DDBJ whole genome shotgun (WGS) entry which is preliminary data.</text>
</comment>
<evidence type="ECO:0000256" key="1">
    <source>
        <dbReference type="SAM" id="Phobius"/>
    </source>
</evidence>
<gene>
    <name evidence="3" type="ORF">UPYG_G00041930</name>
</gene>
<proteinExistence type="predicted"/>
<sequence>MGWLHPNIGLLTAKLDRAKFPLRYCKPLVNPLQEGIKNHFGLMSQDPELVAAAILLPKFKCTWSTDDVTIRMRLCFAVSQTGEERLKQVTGEFITFPIPRKEGGTLVYNTKNIAVVVKGNMDIYQDSFKDRIHWDQETGLFTIRDLKTNDSGIYKVDGRNGIHSSYQLTVYEPVSSPILTSAGNESCSVECSVKNDRDVTLSWYRGEEILNRTSSSNLSINLFLPLDEEVKDRDIYRCEAANPVTKENLTFQFPQFCKGTDFDSERTRQLGIFALICILIAIIGLVAIYLKTRQREIKDPSNQDVSLYAEVNCSRSRNNQEVQSSILELDRLSKNTERKTVYDQLQLRHMSSGVINIA</sequence>
<evidence type="ECO:0000259" key="2">
    <source>
        <dbReference type="PROSITE" id="PS50835"/>
    </source>
</evidence>
<keyword evidence="1" id="KW-1133">Transmembrane helix</keyword>
<dbReference type="AlphaFoldDB" id="A0ABD0XSH8"/>
<feature type="domain" description="Ig-like" evidence="2">
    <location>
        <begin position="173"/>
        <end position="250"/>
    </location>
</feature>
<dbReference type="PANTHER" id="PTHR21063:SF4">
    <property type="entry name" value="CD48 ANTIGEN-RELATED"/>
    <property type="match status" value="1"/>
</dbReference>
<dbReference type="PROSITE" id="PS50835">
    <property type="entry name" value="IG_LIKE"/>
    <property type="match status" value="1"/>
</dbReference>
<dbReference type="InterPro" id="IPR007110">
    <property type="entry name" value="Ig-like_dom"/>
</dbReference>
<keyword evidence="4" id="KW-1185">Reference proteome</keyword>
<protein>
    <recommendedName>
        <fullName evidence="2">Ig-like domain-containing protein</fullName>
    </recommendedName>
</protein>
<dbReference type="InterPro" id="IPR013783">
    <property type="entry name" value="Ig-like_fold"/>
</dbReference>
<dbReference type="SUPFAM" id="SSF48726">
    <property type="entry name" value="Immunoglobulin"/>
    <property type="match status" value="2"/>
</dbReference>
<dbReference type="CDD" id="cd00096">
    <property type="entry name" value="Ig"/>
    <property type="match status" value="1"/>
</dbReference>
<name>A0ABD0XSH8_UMBPY</name>
<reference evidence="3 4" key="1">
    <citation type="submission" date="2024-06" db="EMBL/GenBank/DDBJ databases">
        <authorList>
            <person name="Pan Q."/>
            <person name="Wen M."/>
            <person name="Jouanno E."/>
            <person name="Zahm M."/>
            <person name="Klopp C."/>
            <person name="Cabau C."/>
            <person name="Louis A."/>
            <person name="Berthelot C."/>
            <person name="Parey E."/>
            <person name="Roest Crollius H."/>
            <person name="Montfort J."/>
            <person name="Robinson-Rechavi M."/>
            <person name="Bouchez O."/>
            <person name="Lampietro C."/>
            <person name="Lopez Roques C."/>
            <person name="Donnadieu C."/>
            <person name="Postlethwait J."/>
            <person name="Bobe J."/>
            <person name="Verreycken H."/>
            <person name="Guiguen Y."/>
        </authorList>
    </citation>
    <scope>NUCLEOTIDE SEQUENCE [LARGE SCALE GENOMIC DNA]</scope>
    <source>
        <strain evidence="3">Up_M1</strain>
        <tissue evidence="3">Testis</tissue>
    </source>
</reference>
<dbReference type="PANTHER" id="PTHR21063">
    <property type="entry name" value="LFA-3"/>
    <property type="match status" value="1"/>
</dbReference>
<organism evidence="3 4">
    <name type="scientific">Umbra pygmaea</name>
    <name type="common">Eastern mudminnow</name>
    <dbReference type="NCBI Taxonomy" id="75934"/>
    <lineage>
        <taxon>Eukaryota</taxon>
        <taxon>Metazoa</taxon>
        <taxon>Chordata</taxon>
        <taxon>Craniata</taxon>
        <taxon>Vertebrata</taxon>
        <taxon>Euteleostomi</taxon>
        <taxon>Actinopterygii</taxon>
        <taxon>Neopterygii</taxon>
        <taxon>Teleostei</taxon>
        <taxon>Protacanthopterygii</taxon>
        <taxon>Esociformes</taxon>
        <taxon>Umbridae</taxon>
        <taxon>Umbra</taxon>
    </lineage>
</organism>
<keyword evidence="1" id="KW-0812">Transmembrane</keyword>
<evidence type="ECO:0000313" key="4">
    <source>
        <dbReference type="Proteomes" id="UP001557470"/>
    </source>
</evidence>
<accession>A0ABD0XSH8</accession>
<dbReference type="InterPro" id="IPR036179">
    <property type="entry name" value="Ig-like_dom_sf"/>
</dbReference>
<feature type="transmembrane region" description="Helical" evidence="1">
    <location>
        <begin position="270"/>
        <end position="290"/>
    </location>
</feature>
<dbReference type="Proteomes" id="UP001557470">
    <property type="component" value="Unassembled WGS sequence"/>
</dbReference>
<dbReference type="EMBL" id="JAGEUA010000001">
    <property type="protein sequence ID" value="KAL1023522.1"/>
    <property type="molecule type" value="Genomic_DNA"/>
</dbReference>